<dbReference type="FunFam" id="1.25.40.90:FF:000006">
    <property type="entry name" value="Clathrin interactor 1"/>
    <property type="match status" value="1"/>
</dbReference>
<dbReference type="Pfam" id="PF01417">
    <property type="entry name" value="ENTH"/>
    <property type="match status" value="1"/>
</dbReference>
<dbReference type="InterPro" id="IPR008942">
    <property type="entry name" value="ENTH_VHS"/>
</dbReference>
<dbReference type="CDD" id="cd16989">
    <property type="entry name" value="ENTH_EpsinR"/>
    <property type="match status" value="1"/>
</dbReference>
<dbReference type="eggNOG" id="KOG2057">
    <property type="taxonomic scope" value="Eukaryota"/>
</dbReference>
<keyword evidence="5" id="KW-1185">Reference proteome</keyword>
<proteinExistence type="predicted"/>
<dbReference type="SMART" id="SM00273">
    <property type="entry name" value="ENTH"/>
    <property type="match status" value="1"/>
</dbReference>
<dbReference type="VEuPathDB" id="VectorBase:ADAC003032"/>
<dbReference type="FunCoup" id="W5JQL2">
    <property type="interactions" value="464"/>
</dbReference>
<dbReference type="SUPFAM" id="SSF48371">
    <property type="entry name" value="ARM repeat"/>
    <property type="match status" value="1"/>
</dbReference>
<dbReference type="GO" id="GO:0005886">
    <property type="term" value="C:plasma membrane"/>
    <property type="evidence" value="ECO:0007669"/>
    <property type="project" value="TreeGrafter"/>
</dbReference>
<feature type="compositionally biased region" description="Basic and acidic residues" evidence="1">
    <location>
        <begin position="239"/>
        <end position="249"/>
    </location>
</feature>
<dbReference type="Gene3D" id="1.25.40.720">
    <property type="entry name" value="Telomere length regulation protein 2, C-terminal domain"/>
    <property type="match status" value="2"/>
</dbReference>
<reference evidence="4" key="4">
    <citation type="submission" date="2015-06" db="UniProtKB">
        <authorList>
            <consortium name="EnsemblMetazoa"/>
        </authorList>
    </citation>
    <scope>IDENTIFICATION</scope>
</reference>
<dbReference type="EnsemblMetazoa" id="ADAC003032-RA">
    <property type="protein sequence ID" value="ADAC003032-PA"/>
    <property type="gene ID" value="ADAC003032"/>
</dbReference>
<dbReference type="PROSITE" id="PS50942">
    <property type="entry name" value="ENTH"/>
    <property type="match status" value="1"/>
</dbReference>
<dbReference type="SUPFAM" id="SSF48464">
    <property type="entry name" value="ENTH/VHS domain"/>
    <property type="match status" value="1"/>
</dbReference>
<sequence>MDKFISMWKVRELADKVTNVVMNYTEIEGKVREATNDEPWGPTGPLMQELAHATFTYEHFPEVMSMLWKRMLQDNKTNWRRTYKSLLLLNYLVRNGSERVVTSSREHIYDLRSLENYTFVDENGKDQGINVRHKVRELIDFIQDDDRLREERKKAKKNKDKYIGMSSEAMGGGGLRYGGSGGGGGGGGSEYGGYRDSYERRSEDRYNESRGGGDHHEYDYQYEGEREDSDNESNGPYDRSNRYQDREPGSKSPATRQSSSLSIGSTGMAGSTGGSGGERKINLNIKPVTTGGSNSVVTSAPRAAASKPTKKIDLGAASGFAKTAAAAASSVSTSNASKDFGIHSPTHRNTHAEEIVGAGNQQEVLEDLFKTCPTKSTSASASLVGNNDEDDDFNPRATEEFGDFESAFGGGGGGGGGSGKAPATSTSKEGDEFADFAAFGGSAPSGAGTAPAATADLLFGLGGVAPTAATAIPAMASSGSVDILSDLSGLSLGGGSSTNAPQQHTGSSKQADLHADSRQQQLQRRYNELQKQLNGMKPTKSGGSGPVVAVITCEEDRRQINEKLAQLLECLPGPVQPSELLACSLDEGMSTVWDKFTDEALPGLLEDLVHLLDDLEEPLLNRLVQLDANVSFPLETINMLTKAATATHHGRNRVLKLLIRLLTDESVLPAAFIYESQRSKATESCSPQHSLVQLLAAIPSRIANVLRERLPVELHPREYGRIMLRQFLRTIATIGELVRFYGPATVLAPTGPIGPAFFSSLLSKLVIDFNEDRQSPALKASLILLLRNSGGSLGDLSDKEASMAHFNRCIVTGLSASAVEIVAFIALRERIDLLSVFRDGTNTESAIKIPVSWSYVLLQKIPLYNYYKSEVIIEELVHLLARISSKSHTKNGASTVLEQLMQQLLVVWSSRTSIQRTSFEQHIYVTKLLLLSVAYCCTGHRQIAKQTQQKEACRRLLFDGFQVHLESPIKQMRCTGMITAEVIEGQFNAGDTTMGRLQFEYDDFDAATKALIEQLRTFGDRCRPTDDIIEAETPERIDWAAELLLSPIEKEESERAEARPIAASTQKPTTNPVQDSDDDDDDAVDARKPNQKVVQRDLADPVEQLDSDDDEDLPAYDMSNDTKIDVERHRPRYLLDLRDTLVDPEAVNQQPERFEMAMEAAPELIAQQLPHNADAKLAQELLQLFLVLECRTHMPTFSERKFAALVAIGVAFPEQAATFLCSEFHAEVGRHNVNRRIFMLDVLAETAKVLSNVRPSAAVPSDETPSDPKPTQRPTQKLLLMFRDEAEQRTKHEEAERILRERLERKTRRFGSRKRQKTAEQERELVNRYADVAGYFFFPLLQGFGGNRFIFTAGLKFPYDAENLLLVSFLQTLAVLMVCAENCPIAPRMVREVFALASLLRYSEEPRVRLAVLQLLAAIFLAMKSAGSLLRQQFERELLELREWLEQDCIQLDVLRRGEPNEECRELGRHVLTMCYDALTTTETENQP</sequence>
<protein>
    <recommendedName>
        <fullName evidence="2">ENTH domain-containing protein</fullName>
    </recommendedName>
</protein>
<name>W5JQL2_ANODA</name>
<dbReference type="OMA" id="WRRTYKC"/>
<dbReference type="VEuPathDB" id="VectorBase:ADAR2_010769"/>
<feature type="compositionally biased region" description="Acidic residues" evidence="1">
    <location>
        <begin position="1103"/>
        <end position="1114"/>
    </location>
</feature>
<feature type="domain" description="ENTH" evidence="2">
    <location>
        <begin position="19"/>
        <end position="152"/>
    </location>
</feature>
<dbReference type="GO" id="GO:0006897">
    <property type="term" value="P:endocytosis"/>
    <property type="evidence" value="ECO:0007669"/>
    <property type="project" value="TreeGrafter"/>
</dbReference>
<feature type="compositionally biased region" description="Gly residues" evidence="1">
    <location>
        <begin position="170"/>
        <end position="191"/>
    </location>
</feature>
<evidence type="ECO:0000256" key="1">
    <source>
        <dbReference type="SAM" id="MobiDB-lite"/>
    </source>
</evidence>
<organism evidence="3">
    <name type="scientific">Anopheles darlingi</name>
    <name type="common">Mosquito</name>
    <dbReference type="NCBI Taxonomy" id="43151"/>
    <lineage>
        <taxon>Eukaryota</taxon>
        <taxon>Metazoa</taxon>
        <taxon>Ecdysozoa</taxon>
        <taxon>Arthropoda</taxon>
        <taxon>Hexapoda</taxon>
        <taxon>Insecta</taxon>
        <taxon>Pterygota</taxon>
        <taxon>Neoptera</taxon>
        <taxon>Endopterygota</taxon>
        <taxon>Diptera</taxon>
        <taxon>Nematocera</taxon>
        <taxon>Culicoidea</taxon>
        <taxon>Culicidae</taxon>
        <taxon>Anophelinae</taxon>
        <taxon>Anopheles</taxon>
    </lineage>
</organism>
<dbReference type="STRING" id="43151.W5JQL2"/>
<dbReference type="PANTHER" id="PTHR12276:SF45">
    <property type="entry name" value="CLATHRIN INTERACTOR 1"/>
    <property type="match status" value="1"/>
</dbReference>
<dbReference type="Proteomes" id="UP000000673">
    <property type="component" value="Unassembled WGS sequence"/>
</dbReference>
<dbReference type="InterPro" id="IPR038528">
    <property type="entry name" value="TEL2_C_sf"/>
</dbReference>
<feature type="region of interest" description="Disordered" evidence="1">
    <location>
        <begin position="1254"/>
        <end position="1275"/>
    </location>
</feature>
<feature type="compositionally biased region" description="Basic and acidic residues" evidence="1">
    <location>
        <begin position="1084"/>
        <end position="1099"/>
    </location>
</feature>
<feature type="compositionally biased region" description="Polar residues" evidence="1">
    <location>
        <begin position="252"/>
        <end position="261"/>
    </location>
</feature>
<feature type="region of interest" description="Disordered" evidence="1">
    <location>
        <begin position="493"/>
        <end position="522"/>
    </location>
</feature>
<dbReference type="InterPro" id="IPR013809">
    <property type="entry name" value="ENTH"/>
</dbReference>
<dbReference type="GO" id="GO:0030276">
    <property type="term" value="F:clathrin binding"/>
    <property type="evidence" value="ECO:0007669"/>
    <property type="project" value="TreeGrafter"/>
</dbReference>
<feature type="compositionally biased region" description="Gly residues" evidence="1">
    <location>
        <begin position="408"/>
        <end position="419"/>
    </location>
</feature>
<dbReference type="eggNOG" id="KOG4346">
    <property type="taxonomic scope" value="Eukaryota"/>
</dbReference>
<feature type="compositionally biased region" description="Polar residues" evidence="1">
    <location>
        <begin position="1063"/>
        <end position="1074"/>
    </location>
</feature>
<reference evidence="3" key="2">
    <citation type="submission" date="2010-05" db="EMBL/GenBank/DDBJ databases">
        <authorList>
            <person name="Almeida L.G."/>
            <person name="Nicolas M.F."/>
            <person name="Souza R.C."/>
            <person name="Vasconcelos A.T.R."/>
        </authorList>
    </citation>
    <scope>NUCLEOTIDE SEQUENCE</scope>
</reference>
<evidence type="ECO:0000313" key="3">
    <source>
        <dbReference type="EMBL" id="ETN65200.1"/>
    </source>
</evidence>
<feature type="region of interest" description="Disordered" evidence="1">
    <location>
        <begin position="1050"/>
        <end position="1117"/>
    </location>
</feature>
<dbReference type="GO" id="GO:0030125">
    <property type="term" value="C:clathrin vesicle coat"/>
    <property type="evidence" value="ECO:0007669"/>
    <property type="project" value="TreeGrafter"/>
</dbReference>
<feature type="compositionally biased region" description="Polar residues" evidence="1">
    <location>
        <begin position="376"/>
        <end position="385"/>
    </location>
</feature>
<dbReference type="InterPro" id="IPR016024">
    <property type="entry name" value="ARM-type_fold"/>
</dbReference>
<dbReference type="VEuPathDB" id="VectorBase:ADAR2_007241"/>
<dbReference type="Pfam" id="PF10193">
    <property type="entry name" value="Telomere_reg-2"/>
    <property type="match status" value="1"/>
</dbReference>
<gene>
    <name evidence="3" type="ORF">AND_003032</name>
</gene>
<feature type="region of interest" description="Disordered" evidence="1">
    <location>
        <begin position="152"/>
        <end position="302"/>
    </location>
</feature>
<dbReference type="GO" id="GO:0005768">
    <property type="term" value="C:endosome"/>
    <property type="evidence" value="ECO:0007669"/>
    <property type="project" value="TreeGrafter"/>
</dbReference>
<feature type="compositionally biased region" description="Acidic residues" evidence="1">
    <location>
        <begin position="220"/>
        <end position="231"/>
    </location>
</feature>
<reference evidence="3" key="3">
    <citation type="journal article" date="2013" name="Nucleic Acids Res.">
        <title>The genome of Anopheles darlingi, the main neotropical malaria vector.</title>
        <authorList>
            <person name="Marinotti O."/>
            <person name="Cerqueira G.C."/>
            <person name="de Almeida L.G."/>
            <person name="Ferro M.I."/>
            <person name="Loreto E.L."/>
            <person name="Zaha A."/>
            <person name="Teixeira S.M."/>
            <person name="Wespiser A.R."/>
            <person name="Almeida E Silva A."/>
            <person name="Schlindwein A.D."/>
            <person name="Pacheco A.C."/>
            <person name="Silva A.L."/>
            <person name="Graveley B.R."/>
            <person name="Walenz B.P."/>
            <person name="Lima Bde A."/>
            <person name="Ribeiro C.A."/>
            <person name="Nunes-Silva C.G."/>
            <person name="de Carvalho C.R."/>
            <person name="Soares C.M."/>
            <person name="de Menezes C.B."/>
            <person name="Matiolli C."/>
            <person name="Caffrey D."/>
            <person name="Araujo D.A."/>
            <person name="de Oliveira D.M."/>
            <person name="Golenbock D."/>
            <person name="Grisard E.C."/>
            <person name="Fantinatti-Garboggini F."/>
            <person name="de Carvalho F.M."/>
            <person name="Barcellos F.G."/>
            <person name="Prosdocimi F."/>
            <person name="May G."/>
            <person name="Azevedo Junior G.M."/>
            <person name="Guimaraes G.M."/>
            <person name="Goldman G.H."/>
            <person name="Padilha I.Q."/>
            <person name="Batista Jda S."/>
            <person name="Ferro J.A."/>
            <person name="Ribeiro J.M."/>
            <person name="Fietto J.L."/>
            <person name="Dabbas K.M."/>
            <person name="Cerdeira L."/>
            <person name="Agnez-Lima L.F."/>
            <person name="Brocchi M."/>
            <person name="de Carvalho M.O."/>
            <person name="Teixeira Mde M."/>
            <person name="Diniz Maia Mde M."/>
            <person name="Goldman M.H."/>
            <person name="Cruz Schneider M.P."/>
            <person name="Felipe M.S."/>
            <person name="Hungria M."/>
            <person name="Nicolas M.F."/>
            <person name="Pereira M."/>
            <person name="Montes M.A."/>
            <person name="Cantao M.E."/>
            <person name="Vincentz M."/>
            <person name="Rafael M.S."/>
            <person name="Silverman N."/>
            <person name="Stoco P.H."/>
            <person name="Souza R.C."/>
            <person name="Vicentini R."/>
            <person name="Gazzinelli R.T."/>
            <person name="Neves Rde O."/>
            <person name="Silva R."/>
            <person name="Astolfi-Filho S."/>
            <person name="Maciel T.E."/>
            <person name="Urmenyi T.P."/>
            <person name="Tadei W.P."/>
            <person name="Camargo E.P."/>
            <person name="de Vasconcelos A.T."/>
        </authorList>
    </citation>
    <scope>NUCLEOTIDE SEQUENCE</scope>
</reference>
<dbReference type="InterPro" id="IPR019337">
    <property type="entry name" value="Telomere_length_regulation_dom"/>
</dbReference>
<evidence type="ECO:0000313" key="4">
    <source>
        <dbReference type="EnsemblMetazoa" id="ADAC003032-PA"/>
    </source>
</evidence>
<dbReference type="Gene3D" id="1.25.40.90">
    <property type="match status" value="1"/>
</dbReference>
<feature type="compositionally biased region" description="Polar residues" evidence="1">
    <location>
        <begin position="498"/>
        <end position="510"/>
    </location>
</feature>
<dbReference type="PANTHER" id="PTHR12276">
    <property type="entry name" value="EPSIN/ENT-RELATED"/>
    <property type="match status" value="1"/>
</dbReference>
<dbReference type="GO" id="GO:0005543">
    <property type="term" value="F:phospholipid binding"/>
    <property type="evidence" value="ECO:0007669"/>
    <property type="project" value="TreeGrafter"/>
</dbReference>
<dbReference type="EMBL" id="ADMH02000738">
    <property type="protein sequence ID" value="ETN65200.1"/>
    <property type="molecule type" value="Genomic_DNA"/>
</dbReference>
<evidence type="ECO:0000313" key="5">
    <source>
        <dbReference type="Proteomes" id="UP000000673"/>
    </source>
</evidence>
<evidence type="ECO:0000259" key="2">
    <source>
        <dbReference type="PROSITE" id="PS50942"/>
    </source>
</evidence>
<feature type="region of interest" description="Disordered" evidence="1">
    <location>
        <begin position="376"/>
        <end position="429"/>
    </location>
</feature>
<feature type="compositionally biased region" description="Basic and acidic residues" evidence="1">
    <location>
        <begin position="196"/>
        <end position="219"/>
    </location>
</feature>
<reference evidence="3 5" key="1">
    <citation type="journal article" date="2010" name="BMC Genomics">
        <title>Combination of measures distinguishes pre-miRNAs from other stem-loops in the genome of the newly sequenced Anopheles darlingi.</title>
        <authorList>
            <person name="Mendes N.D."/>
            <person name="Freitas A.T."/>
            <person name="Vasconcelos A.T."/>
            <person name="Sagot M.F."/>
        </authorList>
    </citation>
    <scope>NUCLEOTIDE SEQUENCE</scope>
</reference>
<dbReference type="HOGENOM" id="CLU_005772_0_0_1"/>
<accession>W5JQL2</accession>